<accession>A0ABW6R9U1</accession>
<sequence length="361" mass="39885">MNPSPLRIASPSDFIELMPFLLGHTPENSLVLHGIVNSDTAGPTMTLPLPADPTHWHAVAEAAAPEFIDSTRERGHDLLDVVVCLYRSPQPGHDSEETAHLLGHMADWTVDAFTELGDAPVKLVLGIVGDRWWDYTCDWPGCCEGEPLPAGDHPESITAQLRALGHVPGRPSSEIASEYRPTHTNAARYQQALDEANAHLLQNNRTTWDRLIARQGTLNIIDGALKDLRNGTPITDEPAARIILGLQDRRARDRALSHGTEEDLPYERQLWATLARRCVPPYADLAPSLLTLFAWVAWRQGDTVTARHALREALEIDSTYRLAQHLHAAINQGIPADGFLDICRTAGREQEADDEAALRDH</sequence>
<gene>
    <name evidence="1" type="ORF">ACFYWW_03400</name>
</gene>
<proteinExistence type="predicted"/>
<keyword evidence="2" id="KW-1185">Reference proteome</keyword>
<dbReference type="EMBL" id="JBIAPK010000001">
    <property type="protein sequence ID" value="MFF3337773.1"/>
    <property type="molecule type" value="Genomic_DNA"/>
</dbReference>
<dbReference type="RefSeq" id="WP_387893592.1">
    <property type="nucleotide sequence ID" value="NZ_JBIAPK010000001.1"/>
</dbReference>
<comment type="caution">
    <text evidence="1">The sequence shown here is derived from an EMBL/GenBank/DDBJ whole genome shotgun (WGS) entry which is preliminary data.</text>
</comment>
<evidence type="ECO:0000313" key="1">
    <source>
        <dbReference type="EMBL" id="MFF3337773.1"/>
    </source>
</evidence>
<evidence type="ECO:0000313" key="2">
    <source>
        <dbReference type="Proteomes" id="UP001601976"/>
    </source>
</evidence>
<name>A0ABW6R9U1_9ACTN</name>
<protein>
    <submittedName>
        <fullName evidence="1">DUF4192 domain-containing protein</fullName>
    </submittedName>
</protein>
<dbReference type="Proteomes" id="UP001601976">
    <property type="component" value="Unassembled WGS sequence"/>
</dbReference>
<dbReference type="Pfam" id="PF13830">
    <property type="entry name" value="DUF4192"/>
    <property type="match status" value="1"/>
</dbReference>
<organism evidence="1 2">
    <name type="scientific">Streptomyces flavidovirens</name>
    <dbReference type="NCBI Taxonomy" id="67298"/>
    <lineage>
        <taxon>Bacteria</taxon>
        <taxon>Bacillati</taxon>
        <taxon>Actinomycetota</taxon>
        <taxon>Actinomycetes</taxon>
        <taxon>Kitasatosporales</taxon>
        <taxon>Streptomycetaceae</taxon>
        <taxon>Streptomyces</taxon>
    </lineage>
</organism>
<reference evidence="1 2" key="1">
    <citation type="submission" date="2024-10" db="EMBL/GenBank/DDBJ databases">
        <title>The Natural Products Discovery Center: Release of the First 8490 Sequenced Strains for Exploring Actinobacteria Biosynthetic Diversity.</title>
        <authorList>
            <person name="Kalkreuter E."/>
            <person name="Kautsar S.A."/>
            <person name="Yang D."/>
            <person name="Bader C.D."/>
            <person name="Teijaro C.N."/>
            <person name="Fluegel L."/>
            <person name="Davis C.M."/>
            <person name="Simpson J.R."/>
            <person name="Lauterbach L."/>
            <person name="Steele A.D."/>
            <person name="Gui C."/>
            <person name="Meng S."/>
            <person name="Li G."/>
            <person name="Viehrig K."/>
            <person name="Ye F."/>
            <person name="Su P."/>
            <person name="Kiefer A.F."/>
            <person name="Nichols A."/>
            <person name="Cepeda A.J."/>
            <person name="Yan W."/>
            <person name="Fan B."/>
            <person name="Jiang Y."/>
            <person name="Adhikari A."/>
            <person name="Zheng C.-J."/>
            <person name="Schuster L."/>
            <person name="Cowan T.M."/>
            <person name="Smanski M.J."/>
            <person name="Chevrette M.G."/>
            <person name="De Carvalho L.P.S."/>
            <person name="Shen B."/>
        </authorList>
    </citation>
    <scope>NUCLEOTIDE SEQUENCE [LARGE SCALE GENOMIC DNA]</scope>
    <source>
        <strain evidence="1 2">NPDC003029</strain>
    </source>
</reference>
<dbReference type="InterPro" id="IPR025447">
    <property type="entry name" value="DUF4192"/>
</dbReference>